<feature type="binding site" evidence="9">
    <location>
        <position position="398"/>
    </location>
    <ligand>
        <name>a divalent metal cation</name>
        <dbReference type="ChEBI" id="CHEBI:60240"/>
        <label>1</label>
    </ligand>
</feature>
<dbReference type="GO" id="GO:0046872">
    <property type="term" value="F:metal ion binding"/>
    <property type="evidence" value="ECO:0007669"/>
    <property type="project" value="UniProtKB-UniRule"/>
</dbReference>
<dbReference type="PANTHER" id="PTHR45777:SF2">
    <property type="entry name" value="METHIONINE AMINOPEPTIDASE 2"/>
    <property type="match status" value="1"/>
</dbReference>
<keyword evidence="4 9" id="KW-0031">Aminopeptidase</keyword>
<dbReference type="InterPro" id="IPR000994">
    <property type="entry name" value="Pept_M24"/>
</dbReference>
<dbReference type="GO" id="GO:0051604">
    <property type="term" value="P:protein maturation"/>
    <property type="evidence" value="ECO:0007669"/>
    <property type="project" value="EnsemblFungi"/>
</dbReference>
<dbReference type="GO" id="GO:0005737">
    <property type="term" value="C:cytoplasm"/>
    <property type="evidence" value="ECO:0007669"/>
    <property type="project" value="UniProtKB-SubCell"/>
</dbReference>
<comment type="cofactor">
    <cofactor evidence="9">
        <name>Co(2+)</name>
        <dbReference type="ChEBI" id="CHEBI:48828"/>
    </cofactor>
    <cofactor evidence="9">
        <name>Zn(2+)</name>
        <dbReference type="ChEBI" id="CHEBI:29105"/>
    </cofactor>
    <cofactor evidence="9">
        <name>Mn(2+)</name>
        <dbReference type="ChEBI" id="CHEBI:29035"/>
    </cofactor>
    <cofactor evidence="9">
        <name>Fe(2+)</name>
        <dbReference type="ChEBI" id="CHEBI:29033"/>
    </cofactor>
    <text evidence="9">Binds 2 divalent metal cations per subunit. Has a high-affinity and a low affinity metal-binding site. The true nature of the physiological cofactor is under debate. The enzyme is active with cobalt, zinc, manganese or divalent iron ions. Most likely, methionine aminopeptidases function as mononuclear Fe(2+)-metalloproteases under physiological conditions, and the catalytically relevant metal-binding site has been assigned to the histidine-containing high-affinity site.</text>
</comment>
<keyword evidence="8 9" id="KW-0378">Hydrolase</keyword>
<evidence type="ECO:0000256" key="4">
    <source>
        <dbReference type="ARBA" id="ARBA00022438"/>
    </source>
</evidence>
<evidence type="ECO:0000256" key="10">
    <source>
        <dbReference type="RuleBase" id="RU003653"/>
    </source>
</evidence>
<dbReference type="InterPro" id="IPR036005">
    <property type="entry name" value="Creatinase/aminopeptidase-like"/>
</dbReference>
<dbReference type="OrthoDB" id="7848262at2759"/>
<dbReference type="PROSITE" id="PS01202">
    <property type="entry name" value="MAP_2"/>
    <property type="match status" value="1"/>
</dbReference>
<feature type="binding site" evidence="9">
    <location>
        <position position="398"/>
    </location>
    <ligand>
        <name>a divalent metal cation</name>
        <dbReference type="ChEBI" id="CHEBI:60240"/>
        <label>2</label>
        <note>catalytic</note>
    </ligand>
</feature>
<dbReference type="SUPFAM" id="SSF46785">
    <property type="entry name" value="Winged helix' DNA-binding domain"/>
    <property type="match status" value="1"/>
</dbReference>
<dbReference type="GeneID" id="30177475"/>
<feature type="binding site" evidence="9">
    <location>
        <position position="277"/>
    </location>
    <ligand>
        <name>substrate</name>
    </ligand>
</feature>
<feature type="compositionally biased region" description="Basic residues" evidence="11">
    <location>
        <begin position="45"/>
        <end position="56"/>
    </location>
</feature>
<dbReference type="InterPro" id="IPR050247">
    <property type="entry name" value="Met_Aminopeptidase_Type2"/>
</dbReference>
<evidence type="ECO:0000259" key="12">
    <source>
        <dbReference type="Pfam" id="PF00557"/>
    </source>
</evidence>
<dbReference type="InterPro" id="IPR036390">
    <property type="entry name" value="WH_DNA-bd_sf"/>
</dbReference>
<comment type="similarity">
    <text evidence="9">Belongs to the peptidase M24A family. Methionine aminopeptidase eukaryotic type 2 subfamily.</text>
</comment>
<dbReference type="InterPro" id="IPR036388">
    <property type="entry name" value="WH-like_DNA-bd_sf"/>
</dbReference>
<sequence length="417" mass="46513">MLQQTKDGEAEAANAATVEQVAKQVGDLTTQDDPETDTAVDSGDKKKKKRKKKKKPAQVFEKAIANEYRGIYPPGEFQDYNLKRTTNEEVRADANLEEAEKSWNKFRKGAEIHRRARKHAQENIKPGMTMTEIADLIENQIRDMAGTNDTLKGGIGFPTGLSLNHCAAHYTPNAGDKVVLQYDDVMKVDIGVHVDGYIVDCAFTHTFNPKYDGLLNAVKEATNTGIRTAGIDVRLTDIGEAVEEVMESHEVEIDGKTYPVKCIRNLNGHNILNRRIHGGKSIPIVKNGDPTKLEENETIAIETFGSTGKGYVVQSGECSHYMKNTEPPANASVRLDRARKLLDTIDKNFGTLPFCRRYLDRIGEEKYLLALNQLVREGLVTEHPPLVDVKGCYTAQFEHTVLLQPTRKEVVSRGDDY</sequence>
<feature type="domain" description="Peptidase M24" evidence="12">
    <location>
        <begin position="105"/>
        <end position="310"/>
    </location>
</feature>
<evidence type="ECO:0000313" key="13">
    <source>
        <dbReference type="EMBL" id="ODQ47404.1"/>
    </source>
</evidence>
<dbReference type="Pfam" id="PF00557">
    <property type="entry name" value="Peptidase_M24"/>
    <property type="match status" value="1"/>
</dbReference>
<reference evidence="13 14" key="1">
    <citation type="journal article" date="2016" name="Proc. Natl. Acad. Sci. U.S.A.">
        <title>Comparative genomics of biotechnologically important yeasts.</title>
        <authorList>
            <person name="Riley R."/>
            <person name="Haridas S."/>
            <person name="Wolfe K.H."/>
            <person name="Lopes M.R."/>
            <person name="Hittinger C.T."/>
            <person name="Goeker M."/>
            <person name="Salamov A.A."/>
            <person name="Wisecaver J.H."/>
            <person name="Long T.M."/>
            <person name="Calvey C.H."/>
            <person name="Aerts A.L."/>
            <person name="Barry K.W."/>
            <person name="Choi C."/>
            <person name="Clum A."/>
            <person name="Coughlan A.Y."/>
            <person name="Deshpande S."/>
            <person name="Douglass A.P."/>
            <person name="Hanson S.J."/>
            <person name="Klenk H.-P."/>
            <person name="LaButti K.M."/>
            <person name="Lapidus A."/>
            <person name="Lindquist E.A."/>
            <person name="Lipzen A.M."/>
            <person name="Meier-Kolthoff J.P."/>
            <person name="Ohm R.A."/>
            <person name="Otillar R.P."/>
            <person name="Pangilinan J.L."/>
            <person name="Peng Y."/>
            <person name="Rokas A."/>
            <person name="Rosa C.A."/>
            <person name="Scheuner C."/>
            <person name="Sibirny A.A."/>
            <person name="Slot J.C."/>
            <person name="Stielow J.B."/>
            <person name="Sun H."/>
            <person name="Kurtzman C.P."/>
            <person name="Blackwell M."/>
            <person name="Grigoriev I.V."/>
            <person name="Jeffries T.W."/>
        </authorList>
    </citation>
    <scope>NUCLEOTIDE SEQUENCE [LARGE SCALE GENOMIC DNA]</scope>
    <source>
        <strain evidence="13 14">NRRL Y-2026</strain>
    </source>
</reference>
<evidence type="ECO:0000256" key="3">
    <source>
        <dbReference type="ARBA" id="ARBA00001954"/>
    </source>
</evidence>
<dbReference type="InterPro" id="IPR002468">
    <property type="entry name" value="Pept_M24A_MAP2"/>
</dbReference>
<feature type="binding site" evidence="9">
    <location>
        <position position="200"/>
    </location>
    <ligand>
        <name>a divalent metal cation</name>
        <dbReference type="ChEBI" id="CHEBI:60240"/>
        <label>1</label>
    </ligand>
</feature>
<dbReference type="InterPro" id="IPR018349">
    <property type="entry name" value="Pept_M24A_MAP2_BS"/>
</dbReference>
<feature type="binding site" evidence="9">
    <location>
        <position position="200"/>
    </location>
    <ligand>
        <name>a divalent metal cation</name>
        <dbReference type="ChEBI" id="CHEBI:60240"/>
        <label>2</label>
        <note>catalytic</note>
    </ligand>
</feature>
<evidence type="ECO:0000256" key="1">
    <source>
        <dbReference type="ARBA" id="ARBA00000294"/>
    </source>
</evidence>
<protein>
    <recommendedName>
        <fullName evidence="9">Methionine aminopeptidase 2</fullName>
        <shortName evidence="9">MAP 2</shortName>
        <shortName evidence="9">MetAP 2</shortName>
        <ecNumber evidence="9">3.4.11.18</ecNumber>
    </recommendedName>
    <alternativeName>
        <fullName evidence="9">Peptidase M</fullName>
    </alternativeName>
</protein>
<comment type="cofactor">
    <cofactor evidence="2">
        <name>Mn(2+)</name>
        <dbReference type="ChEBI" id="CHEBI:29035"/>
    </cofactor>
</comment>
<dbReference type="Gene3D" id="1.10.10.10">
    <property type="entry name" value="Winged helix-like DNA-binding domain superfamily/Winged helix DNA-binding domain"/>
    <property type="match status" value="1"/>
</dbReference>
<evidence type="ECO:0000256" key="6">
    <source>
        <dbReference type="ARBA" id="ARBA00022670"/>
    </source>
</evidence>
<comment type="catalytic activity">
    <reaction evidence="1 9 10">
        <text>Release of N-terminal amino acids, preferentially methionine, from peptides and arylamides.</text>
        <dbReference type="EC" id="3.4.11.18"/>
    </reaction>
</comment>
<comment type="function">
    <text evidence="9 10">Cotranslationally removes the N-terminal methionine from nascent proteins. The N-terminal methionine is often cleaved when the second residue in the primary sequence is small and uncharged (Met-Ala-, Cys, Gly, Pro, Ser, Thr, or Val).</text>
</comment>
<evidence type="ECO:0000256" key="5">
    <source>
        <dbReference type="ARBA" id="ARBA00022490"/>
    </source>
</evidence>
<name>A0A1E3NMP4_9ASCO</name>
<dbReference type="SUPFAM" id="SSF55920">
    <property type="entry name" value="Creatinase/aminopeptidase"/>
    <property type="match status" value="1"/>
</dbReference>
<evidence type="ECO:0000256" key="9">
    <source>
        <dbReference type="HAMAP-Rule" id="MF_03175"/>
    </source>
</evidence>
<feature type="binding site" evidence="9">
    <location>
        <position position="169"/>
    </location>
    <ligand>
        <name>substrate</name>
    </ligand>
</feature>
<dbReference type="STRING" id="763406.A0A1E3NMP4"/>
<dbReference type="CDD" id="cd01088">
    <property type="entry name" value="MetAP2"/>
    <property type="match status" value="1"/>
</dbReference>
<keyword evidence="6 9" id="KW-0645">Protease</keyword>
<organism evidence="13 14">
    <name type="scientific">Pichia membranifaciens NRRL Y-2026</name>
    <dbReference type="NCBI Taxonomy" id="763406"/>
    <lineage>
        <taxon>Eukaryota</taxon>
        <taxon>Fungi</taxon>
        <taxon>Dikarya</taxon>
        <taxon>Ascomycota</taxon>
        <taxon>Saccharomycotina</taxon>
        <taxon>Pichiomycetes</taxon>
        <taxon>Pichiales</taxon>
        <taxon>Pichiaceae</taxon>
        <taxon>Pichia</taxon>
    </lineage>
</organism>
<evidence type="ECO:0000256" key="2">
    <source>
        <dbReference type="ARBA" id="ARBA00001936"/>
    </source>
</evidence>
<evidence type="ECO:0000256" key="7">
    <source>
        <dbReference type="ARBA" id="ARBA00022723"/>
    </source>
</evidence>
<dbReference type="NCBIfam" id="TIGR00501">
    <property type="entry name" value="met_pdase_II"/>
    <property type="match status" value="1"/>
</dbReference>
<comment type="subcellular location">
    <subcellularLocation>
        <location evidence="9">Cytoplasm</location>
    </subcellularLocation>
</comment>
<evidence type="ECO:0000313" key="14">
    <source>
        <dbReference type="Proteomes" id="UP000094455"/>
    </source>
</evidence>
<feature type="region of interest" description="Disordered" evidence="11">
    <location>
        <begin position="1"/>
        <end position="57"/>
    </location>
</feature>
<dbReference type="GO" id="GO:0070006">
    <property type="term" value="F:metalloaminopeptidase activity"/>
    <property type="evidence" value="ECO:0007669"/>
    <property type="project" value="UniProtKB-UniRule"/>
</dbReference>
<dbReference type="PRINTS" id="PR00599">
    <property type="entry name" value="MAPEPTIDASE"/>
</dbReference>
<dbReference type="PANTHER" id="PTHR45777">
    <property type="entry name" value="METHIONINE AMINOPEPTIDASE 2"/>
    <property type="match status" value="1"/>
</dbReference>
<dbReference type="RefSeq" id="XP_019018517.1">
    <property type="nucleotide sequence ID" value="XM_019160788.1"/>
</dbReference>
<gene>
    <name evidence="9" type="primary">MAP2</name>
    <name evidence="13" type="ORF">PICMEDRAFT_15355</name>
</gene>
<evidence type="ECO:0000256" key="11">
    <source>
        <dbReference type="SAM" id="MobiDB-lite"/>
    </source>
</evidence>
<dbReference type="InterPro" id="IPR001714">
    <property type="entry name" value="Pept_M24_MAP"/>
</dbReference>
<dbReference type="AlphaFoldDB" id="A0A1E3NMP4"/>
<dbReference type="GO" id="GO:0006508">
    <property type="term" value="P:proteolysis"/>
    <property type="evidence" value="ECO:0007669"/>
    <property type="project" value="UniProtKB-KW"/>
</dbReference>
<feature type="binding site" evidence="9">
    <location>
        <position position="269"/>
    </location>
    <ligand>
        <name>a divalent metal cation</name>
        <dbReference type="ChEBI" id="CHEBI:60240"/>
        <label>2</label>
        <note>catalytic</note>
    </ligand>
</feature>
<dbReference type="Proteomes" id="UP000094455">
    <property type="component" value="Unassembled WGS sequence"/>
</dbReference>
<dbReference type="EC" id="3.4.11.18" evidence="9"/>
<dbReference type="EMBL" id="KV454002">
    <property type="protein sequence ID" value="ODQ47404.1"/>
    <property type="molecule type" value="Genomic_DNA"/>
</dbReference>
<feature type="binding site" evidence="9">
    <location>
        <position position="189"/>
    </location>
    <ligand>
        <name>a divalent metal cation</name>
        <dbReference type="ChEBI" id="CHEBI:60240"/>
        <label>1</label>
    </ligand>
</feature>
<keyword evidence="14" id="KW-1185">Reference proteome</keyword>
<feature type="binding site" evidence="9">
    <location>
        <position position="302"/>
    </location>
    <ligand>
        <name>a divalent metal cation</name>
        <dbReference type="ChEBI" id="CHEBI:60240"/>
        <label>2</label>
        <note>catalytic</note>
    </ligand>
</feature>
<keyword evidence="7 9" id="KW-0479">Metal-binding</keyword>
<keyword evidence="5 9" id="KW-0963">Cytoplasm</keyword>
<dbReference type="GO" id="GO:0004239">
    <property type="term" value="F:initiator methionyl aminopeptidase activity"/>
    <property type="evidence" value="ECO:0007669"/>
    <property type="project" value="UniProtKB-UniRule"/>
</dbReference>
<dbReference type="HAMAP" id="MF_03175">
    <property type="entry name" value="MetAP_2_euk"/>
    <property type="match status" value="1"/>
</dbReference>
<accession>A0A1E3NMP4</accession>
<dbReference type="Gene3D" id="3.90.230.10">
    <property type="entry name" value="Creatinase/methionine aminopeptidase superfamily"/>
    <property type="match status" value="1"/>
</dbReference>
<evidence type="ECO:0000256" key="8">
    <source>
        <dbReference type="ARBA" id="ARBA00022801"/>
    </source>
</evidence>
<proteinExistence type="inferred from homology"/>
<comment type="cofactor">
    <cofactor evidence="3">
        <name>Fe(2+)</name>
        <dbReference type="ChEBI" id="CHEBI:29033"/>
    </cofactor>
</comment>